<dbReference type="Gene3D" id="1.20.1250.20">
    <property type="entry name" value="MFS general substrate transporter like domains"/>
    <property type="match status" value="1"/>
</dbReference>
<dbReference type="InterPro" id="IPR036259">
    <property type="entry name" value="MFS_trans_sf"/>
</dbReference>
<keyword evidence="4 6" id="KW-0472">Membrane</keyword>
<feature type="transmembrane region" description="Helical" evidence="6">
    <location>
        <begin position="105"/>
        <end position="124"/>
    </location>
</feature>
<keyword evidence="9" id="KW-1185">Reference proteome</keyword>
<dbReference type="EMBL" id="RZGY01000001">
    <property type="protein sequence ID" value="RUQ87655.1"/>
    <property type="molecule type" value="Genomic_DNA"/>
</dbReference>
<accession>A0ABY0CCY6</accession>
<dbReference type="InterPro" id="IPR011701">
    <property type="entry name" value="MFS"/>
</dbReference>
<dbReference type="PANTHER" id="PTHR42718">
    <property type="entry name" value="MAJOR FACILITATOR SUPERFAMILY MULTIDRUG TRANSPORTER MFSC"/>
    <property type="match status" value="1"/>
</dbReference>
<gene>
    <name evidence="8" type="ORF">ELQ93_12360</name>
</gene>
<dbReference type="Gene3D" id="1.20.1720.10">
    <property type="entry name" value="Multidrug resistance protein D"/>
    <property type="match status" value="1"/>
</dbReference>
<feature type="region of interest" description="Disordered" evidence="5">
    <location>
        <begin position="1"/>
        <end position="20"/>
    </location>
</feature>
<evidence type="ECO:0000259" key="7">
    <source>
        <dbReference type="PROSITE" id="PS50850"/>
    </source>
</evidence>
<feature type="transmembrane region" description="Helical" evidence="6">
    <location>
        <begin position="75"/>
        <end position="93"/>
    </location>
</feature>
<feature type="transmembrane region" description="Helical" evidence="6">
    <location>
        <begin position="443"/>
        <end position="464"/>
    </location>
</feature>
<evidence type="ECO:0000256" key="6">
    <source>
        <dbReference type="SAM" id="Phobius"/>
    </source>
</evidence>
<proteinExistence type="predicted"/>
<feature type="transmembrane region" description="Helical" evidence="6">
    <location>
        <begin position="337"/>
        <end position="354"/>
    </location>
</feature>
<dbReference type="Proteomes" id="UP000268291">
    <property type="component" value="Unassembled WGS sequence"/>
</dbReference>
<feature type="domain" description="Major facilitator superfamily (MFS) profile" evidence="7">
    <location>
        <begin position="39"/>
        <end position="495"/>
    </location>
</feature>
<reference evidence="8 9" key="1">
    <citation type="submission" date="2018-12" db="EMBL/GenBank/DDBJ databases">
        <authorList>
            <person name="hu s."/>
            <person name="Xu Y."/>
            <person name="Xu B."/>
            <person name="Li F."/>
        </authorList>
    </citation>
    <scope>NUCLEOTIDE SEQUENCE [LARGE SCALE GENOMIC DNA]</scope>
    <source>
        <strain evidence="8 9">KSW2-17</strain>
    </source>
</reference>
<keyword evidence="3 6" id="KW-1133">Transmembrane helix</keyword>
<evidence type="ECO:0000256" key="5">
    <source>
        <dbReference type="SAM" id="MobiDB-lite"/>
    </source>
</evidence>
<feature type="transmembrane region" description="Helical" evidence="6">
    <location>
        <begin position="163"/>
        <end position="185"/>
    </location>
</feature>
<feature type="transmembrane region" description="Helical" evidence="6">
    <location>
        <begin position="392"/>
        <end position="411"/>
    </location>
</feature>
<feature type="transmembrane region" description="Helical" evidence="6">
    <location>
        <begin position="257"/>
        <end position="275"/>
    </location>
</feature>
<evidence type="ECO:0000256" key="4">
    <source>
        <dbReference type="ARBA" id="ARBA00023136"/>
    </source>
</evidence>
<feature type="transmembrane region" description="Helical" evidence="6">
    <location>
        <begin position="197"/>
        <end position="218"/>
    </location>
</feature>
<dbReference type="CDD" id="cd17321">
    <property type="entry name" value="MFS_MMR_MDR_like"/>
    <property type="match status" value="1"/>
</dbReference>
<dbReference type="PROSITE" id="PS50850">
    <property type="entry name" value="MFS"/>
    <property type="match status" value="1"/>
</dbReference>
<feature type="compositionally biased region" description="Basic residues" evidence="5">
    <location>
        <begin position="1"/>
        <end position="10"/>
    </location>
</feature>
<keyword evidence="2 6" id="KW-0812">Transmembrane</keyword>
<feature type="transmembrane region" description="Helical" evidence="6">
    <location>
        <begin position="470"/>
        <end position="490"/>
    </location>
</feature>
<evidence type="ECO:0000256" key="2">
    <source>
        <dbReference type="ARBA" id="ARBA00022692"/>
    </source>
</evidence>
<dbReference type="PANTHER" id="PTHR42718:SF39">
    <property type="entry name" value="ACTINORHODIN TRANSPORTER-RELATED"/>
    <property type="match status" value="1"/>
</dbReference>
<dbReference type="SUPFAM" id="SSF103473">
    <property type="entry name" value="MFS general substrate transporter"/>
    <property type="match status" value="1"/>
</dbReference>
<feature type="transmembrane region" description="Helical" evidence="6">
    <location>
        <begin position="130"/>
        <end position="151"/>
    </location>
</feature>
<sequence>MCSGRRRRVRRTEPGGPVSATVLAPTPPVATVPRKTWAIFALLVATAALTILDVSKVGVVLPAIQESTGGSETTIQLMLVGYTIAYAVFLLPAGRLGDILPRSTVFLVGASVFVAASALCALAPDATWLVAGRIVQGAGAGILMPQVLGLIQRLFPPEARTKPLAILAGTTAVTSTFGPLLAGFVMEWVPGDDAWRVLFWINVALGAVILPVAIAVLREPPSTRTRGFDGLGVVLLVPAVVLTIAPVSVISSSNPPQWWMLASVVIGVACGVLFVNHERRLTGRGVQPLVDPGLFRFRHLPAGVLISGFMHASGTASTLMITLYLQQRAGQSALETSLWMLPAALSMVVGSWVAGRFASATSNRPIVLGTAVGAGGLFVIAVIIGVVPVASAPVVIAGVLLVSSFGSALVGPSNQGRALTSVPDFRSSVAGSLLQFSQRVGSAIGMGLALIVFYPLLTATTFAGQPTLGSMLAVALTGLFTLGALLAAIADRERRRP</sequence>
<feature type="transmembrane region" description="Helical" evidence="6">
    <location>
        <begin position="366"/>
        <end position="386"/>
    </location>
</feature>
<protein>
    <submittedName>
        <fullName evidence="8">MFS transporter</fullName>
    </submittedName>
</protein>
<dbReference type="Pfam" id="PF07690">
    <property type="entry name" value="MFS_1"/>
    <property type="match status" value="1"/>
</dbReference>
<comment type="subcellular location">
    <subcellularLocation>
        <location evidence="1">Cell membrane</location>
        <topology evidence="1">Multi-pass membrane protein</topology>
    </subcellularLocation>
</comment>
<evidence type="ECO:0000256" key="1">
    <source>
        <dbReference type="ARBA" id="ARBA00004651"/>
    </source>
</evidence>
<comment type="caution">
    <text evidence="8">The sequence shown here is derived from an EMBL/GenBank/DDBJ whole genome shotgun (WGS) entry which is preliminary data.</text>
</comment>
<organism evidence="8 9">
    <name type="scientific">Labedella gwakjiensis</name>
    <dbReference type="NCBI Taxonomy" id="390269"/>
    <lineage>
        <taxon>Bacteria</taxon>
        <taxon>Bacillati</taxon>
        <taxon>Actinomycetota</taxon>
        <taxon>Actinomycetes</taxon>
        <taxon>Micrococcales</taxon>
        <taxon>Microbacteriaceae</taxon>
        <taxon>Labedella</taxon>
    </lineage>
</organism>
<evidence type="ECO:0000256" key="3">
    <source>
        <dbReference type="ARBA" id="ARBA00022989"/>
    </source>
</evidence>
<feature type="transmembrane region" description="Helical" evidence="6">
    <location>
        <begin position="304"/>
        <end position="325"/>
    </location>
</feature>
<evidence type="ECO:0000313" key="9">
    <source>
        <dbReference type="Proteomes" id="UP000268291"/>
    </source>
</evidence>
<feature type="transmembrane region" description="Helical" evidence="6">
    <location>
        <begin position="230"/>
        <end position="251"/>
    </location>
</feature>
<feature type="transmembrane region" description="Helical" evidence="6">
    <location>
        <begin position="37"/>
        <end position="55"/>
    </location>
</feature>
<dbReference type="InterPro" id="IPR020846">
    <property type="entry name" value="MFS_dom"/>
</dbReference>
<name>A0ABY0CCY6_9MICO</name>
<evidence type="ECO:0000313" key="8">
    <source>
        <dbReference type="EMBL" id="RUQ87655.1"/>
    </source>
</evidence>